<dbReference type="Pfam" id="PF12973">
    <property type="entry name" value="Cupin_7"/>
    <property type="match status" value="2"/>
</dbReference>
<dbReference type="InterPro" id="IPR011051">
    <property type="entry name" value="RmlC_Cupin_sf"/>
</dbReference>
<dbReference type="Gene3D" id="2.60.120.10">
    <property type="entry name" value="Jelly Rolls"/>
    <property type="match status" value="2"/>
</dbReference>
<evidence type="ECO:0000259" key="1">
    <source>
        <dbReference type="Pfam" id="PF12973"/>
    </source>
</evidence>
<dbReference type="EMBL" id="CACRSQ010000005">
    <property type="protein sequence ID" value="VYT14858.1"/>
    <property type="molecule type" value="Genomic_DNA"/>
</dbReference>
<dbReference type="InterPro" id="IPR014710">
    <property type="entry name" value="RmlC-like_jellyroll"/>
</dbReference>
<dbReference type="SUPFAM" id="SSF51182">
    <property type="entry name" value="RmlC-like cupins"/>
    <property type="match status" value="2"/>
</dbReference>
<reference evidence="2" key="1">
    <citation type="submission" date="2019-11" db="EMBL/GenBank/DDBJ databases">
        <authorList>
            <person name="Feng L."/>
        </authorList>
    </citation>
    <scope>NUCLEOTIDE SEQUENCE</scope>
    <source>
        <strain evidence="2">AcaccaeLFYP115</strain>
    </source>
</reference>
<accession>A0A6N2UB02</accession>
<dbReference type="RefSeq" id="WP_006565483.1">
    <property type="nucleotide sequence ID" value="NZ_CACRSQ010000005.1"/>
</dbReference>
<organism evidence="2">
    <name type="scientific">Anaerostipes caccae</name>
    <dbReference type="NCBI Taxonomy" id="105841"/>
    <lineage>
        <taxon>Bacteria</taxon>
        <taxon>Bacillati</taxon>
        <taxon>Bacillota</taxon>
        <taxon>Clostridia</taxon>
        <taxon>Lachnospirales</taxon>
        <taxon>Lachnospiraceae</taxon>
        <taxon>Anaerostipes</taxon>
    </lineage>
</organism>
<dbReference type="InterPro" id="IPR025979">
    <property type="entry name" value="ChrR-like_cupin_dom"/>
</dbReference>
<dbReference type="AlphaFoldDB" id="A0A6N2UB02"/>
<sequence length="241" mass="27709">MELKTTVKDLGRMPWFYRANSRTGKIFGKKSLHLDEETEMVIDYMHYPKGFTTVLHRHPASHGIYVLEGQLETDGELYGPGTFVWYPEGIAATHGATEYEDLKCLLISNKAFSIEYLEEEEQRQNSLEKKVMDVNRMPWFYRPTTTTGKLFGKKALLLDDETGMQINYMNYPAGFTTINHRHTAGHGFFVLEGQLQTGDELYGPGTFIWYPEGYVTAHGATEYEDLKCLQISNKTFNIEYV</sequence>
<proteinExistence type="predicted"/>
<protein>
    <submittedName>
        <fullName evidence="2">ChrR Cupin-like domain protein</fullName>
    </submittedName>
</protein>
<feature type="domain" description="ChrR-like cupin" evidence="1">
    <location>
        <begin position="30"/>
        <end position="108"/>
    </location>
</feature>
<gene>
    <name evidence="2" type="ORF">ACLFYP115_01793</name>
</gene>
<evidence type="ECO:0000313" key="2">
    <source>
        <dbReference type="EMBL" id="VYT14858.1"/>
    </source>
</evidence>
<name>A0A6N2UB02_9FIRM</name>
<feature type="domain" description="ChrR-like cupin" evidence="1">
    <location>
        <begin position="129"/>
        <end position="223"/>
    </location>
</feature>